<evidence type="ECO:0000259" key="6">
    <source>
        <dbReference type="Pfam" id="PF00535"/>
    </source>
</evidence>
<dbReference type="AlphaFoldDB" id="A0A554LK66"/>
<dbReference type="Gene3D" id="3.40.50.1000">
    <property type="entry name" value="HAD superfamily/HAD-like"/>
    <property type="match status" value="1"/>
</dbReference>
<dbReference type="Gene3D" id="3.90.550.10">
    <property type="entry name" value="Spore Coat Polysaccharide Biosynthesis Protein SpsA, Chain A"/>
    <property type="match status" value="1"/>
</dbReference>
<dbReference type="InterPro" id="IPR029044">
    <property type="entry name" value="Nucleotide-diphossugar_trans"/>
</dbReference>
<proteinExistence type="inferred from homology"/>
<evidence type="ECO:0000256" key="1">
    <source>
        <dbReference type="ARBA" id="ARBA00001946"/>
    </source>
</evidence>
<dbReference type="InterPro" id="IPR050256">
    <property type="entry name" value="Glycosyltransferase_2"/>
</dbReference>
<dbReference type="CDD" id="cd04179">
    <property type="entry name" value="DPM_DPG-synthase_like"/>
    <property type="match status" value="1"/>
</dbReference>
<dbReference type="PANTHER" id="PTHR48090:SF10">
    <property type="entry name" value="GLUCOSYL-3-PHOSPHOGLYCERATE SYNTHASE"/>
    <property type="match status" value="1"/>
</dbReference>
<dbReference type="Proteomes" id="UP000316495">
    <property type="component" value="Unassembled WGS sequence"/>
</dbReference>
<dbReference type="InterPro" id="IPR001173">
    <property type="entry name" value="Glyco_trans_2-like"/>
</dbReference>
<feature type="domain" description="Glycosyltransferase 2-like" evidence="6">
    <location>
        <begin position="10"/>
        <end position="144"/>
    </location>
</feature>
<name>A0A554LK66_9BACT</name>
<comment type="caution">
    <text evidence="7">The sequence shown here is derived from an EMBL/GenBank/DDBJ whole genome shotgun (WGS) entry which is preliminary data.</text>
</comment>
<dbReference type="InterPro" id="IPR023214">
    <property type="entry name" value="HAD_sf"/>
</dbReference>
<comment type="cofactor">
    <cofactor evidence="1">
        <name>Mg(2+)</name>
        <dbReference type="ChEBI" id="CHEBI:18420"/>
    </cofactor>
</comment>
<keyword evidence="4 7" id="KW-0808">Transferase</keyword>
<dbReference type="EMBL" id="VMGN01000049">
    <property type="protein sequence ID" value="TSC93276.1"/>
    <property type="molecule type" value="Genomic_DNA"/>
</dbReference>
<organism evidence="7 8">
    <name type="scientific">Candidatus Berkelbacteria bacterium Athens1014_28</name>
    <dbReference type="NCBI Taxonomy" id="2017145"/>
    <lineage>
        <taxon>Bacteria</taxon>
        <taxon>Candidatus Berkelbacteria</taxon>
    </lineage>
</organism>
<reference evidence="7 8" key="1">
    <citation type="submission" date="2017-07" db="EMBL/GenBank/DDBJ databases">
        <title>Mechanisms for carbon and nitrogen cycling indicate functional differentiation within the Candidate Phyla Radiation.</title>
        <authorList>
            <person name="Danczak R.E."/>
            <person name="Johnston M.D."/>
            <person name="Kenah C."/>
            <person name="Slattery M."/>
            <person name="Wrighton K.C."/>
            <person name="Wilkins M.J."/>
        </authorList>
    </citation>
    <scope>NUCLEOTIDE SEQUENCE [LARGE SCALE GENOMIC DNA]</scope>
    <source>
        <strain evidence="7">Athens1014_28</strain>
    </source>
</reference>
<dbReference type="SUPFAM" id="SSF53448">
    <property type="entry name" value="Nucleotide-diphospho-sugar transferases"/>
    <property type="match status" value="1"/>
</dbReference>
<dbReference type="GO" id="GO:0016757">
    <property type="term" value="F:glycosyltransferase activity"/>
    <property type="evidence" value="ECO:0007669"/>
    <property type="project" value="UniProtKB-KW"/>
</dbReference>
<sequence length="441" mass="49996">MEKFIYNKFSAVVPSYNESKRCTRVISELLKIKELFELIFVDDGSTDDTENTAKDFFNDPRFRYIKHKKNKGKGAALFSGIQKAKSDVILFLDADLQNITAAKIKRIVYPVLKDEVDVARGAFRRRRGRVTEYAVRPMMEILFPGMYFEQPISGQICAKKSFLKSVSFEKRYGVDIGLLFDAIESGQRIIEVDIGKIVHKANKEDVIGEMSRQVLETMIKKAGLIQHKYKLVIFTLDDTLIKKSALDSIFKKLGVLKEIEKNSELLRVNKIDMADFLHKNARLFEGISIEKITEITDKISLAKYSYEVIHALRKRKYQVGIISSNFSPIVASLARRLGVPNIESVGLVDKNGLLTGKITEGSVKKWSYPTIEETYRHAFVRMVKKSEVRSSEVVMVASSERAIPLMTSSGLSIAYHPKSPWVKTIADKTISLHAEILAIIE</sequence>
<keyword evidence="3" id="KW-0328">Glycosyltransferase</keyword>
<evidence type="ECO:0000313" key="7">
    <source>
        <dbReference type="EMBL" id="TSC93276.1"/>
    </source>
</evidence>
<evidence type="ECO:0000256" key="3">
    <source>
        <dbReference type="ARBA" id="ARBA00022676"/>
    </source>
</evidence>
<dbReference type="PANTHER" id="PTHR48090">
    <property type="entry name" value="UNDECAPRENYL-PHOSPHATE 4-DEOXY-4-FORMAMIDO-L-ARABINOSE TRANSFERASE-RELATED"/>
    <property type="match status" value="1"/>
</dbReference>
<dbReference type="SUPFAM" id="SSF56784">
    <property type="entry name" value="HAD-like"/>
    <property type="match status" value="1"/>
</dbReference>
<evidence type="ECO:0000256" key="4">
    <source>
        <dbReference type="ARBA" id="ARBA00022679"/>
    </source>
</evidence>
<protein>
    <submittedName>
        <fullName evidence="7">Family 2 glycosyl transferase</fullName>
    </submittedName>
</protein>
<dbReference type="Pfam" id="PF00535">
    <property type="entry name" value="Glycos_transf_2"/>
    <property type="match status" value="1"/>
</dbReference>
<comment type="similarity">
    <text evidence="2">Belongs to the glycosyltransferase 2 family.</text>
</comment>
<dbReference type="NCBIfam" id="TIGR01488">
    <property type="entry name" value="HAD-SF-IB"/>
    <property type="match status" value="1"/>
</dbReference>
<evidence type="ECO:0000256" key="2">
    <source>
        <dbReference type="ARBA" id="ARBA00006739"/>
    </source>
</evidence>
<keyword evidence="5" id="KW-0460">Magnesium</keyword>
<evidence type="ECO:0000256" key="5">
    <source>
        <dbReference type="ARBA" id="ARBA00022842"/>
    </source>
</evidence>
<evidence type="ECO:0000313" key="8">
    <source>
        <dbReference type="Proteomes" id="UP000316495"/>
    </source>
</evidence>
<accession>A0A554LK66</accession>
<gene>
    <name evidence="7" type="ORF">Athens101428_720</name>
</gene>
<dbReference type="InterPro" id="IPR036412">
    <property type="entry name" value="HAD-like_sf"/>
</dbReference>
<dbReference type="Pfam" id="PF12710">
    <property type="entry name" value="HAD"/>
    <property type="match status" value="1"/>
</dbReference>